<name>A0ABS4U1V0_9PSEU</name>
<accession>A0ABS4U1V0</accession>
<keyword evidence="5" id="KW-1185">Reference proteome</keyword>
<dbReference type="InterPro" id="IPR010044">
    <property type="entry name" value="MTAP"/>
</dbReference>
<dbReference type="InterPro" id="IPR035994">
    <property type="entry name" value="Nucleoside_phosphorylase_sf"/>
</dbReference>
<keyword evidence="2 4" id="KW-0808">Transferase</keyword>
<feature type="domain" description="Nucleoside phosphorylase" evidence="3">
    <location>
        <begin position="19"/>
        <end position="235"/>
    </location>
</feature>
<sequence length="259" mass="28377">MAIIGSQDVDASEWLDEAERVELPTGDKTVPATLGRLNGHELIVLPRNHSGRPLAPHAIDYRGNMEALVRAGVRKVLTTAMVASLRLAIPKDTMLLVDQFIEFTKDRQFTYFDDDNFGFADMTEPYCPVLREQLGRAAANVDIDIVPNACYVGVAGPRLETRAEIRMFALLGADIIGHTGTTDAVMAREAGLCFASVAGVITLGAGLIDQEMLVDNWHDSRRGHAARFRQIVTELTRTLEPDDDTRTGCRCAISAPIEK</sequence>
<dbReference type="SUPFAM" id="SSF53167">
    <property type="entry name" value="Purine and uridine phosphorylases"/>
    <property type="match status" value="1"/>
</dbReference>
<evidence type="ECO:0000313" key="4">
    <source>
        <dbReference type="EMBL" id="MBP2330644.1"/>
    </source>
</evidence>
<dbReference type="Pfam" id="PF01048">
    <property type="entry name" value="PNP_UDP_1"/>
    <property type="match status" value="1"/>
</dbReference>
<evidence type="ECO:0000259" key="3">
    <source>
        <dbReference type="Pfam" id="PF01048"/>
    </source>
</evidence>
<dbReference type="CDD" id="cd09010">
    <property type="entry name" value="MTAP_SsMTAPII_like_MTIP"/>
    <property type="match status" value="1"/>
</dbReference>
<dbReference type="PANTHER" id="PTHR42679:SF2">
    <property type="entry name" value="S-METHYL-5'-THIOADENOSINE PHOSPHORYLASE"/>
    <property type="match status" value="1"/>
</dbReference>
<organism evidence="4 5">
    <name type="scientific">Kibdelosporangium banguiense</name>
    <dbReference type="NCBI Taxonomy" id="1365924"/>
    <lineage>
        <taxon>Bacteria</taxon>
        <taxon>Bacillati</taxon>
        <taxon>Actinomycetota</taxon>
        <taxon>Actinomycetes</taxon>
        <taxon>Pseudonocardiales</taxon>
        <taxon>Pseudonocardiaceae</taxon>
        <taxon>Kibdelosporangium</taxon>
    </lineage>
</organism>
<dbReference type="Proteomes" id="UP001519332">
    <property type="component" value="Unassembled WGS sequence"/>
</dbReference>
<gene>
    <name evidence="4" type="ORF">JOF56_011029</name>
</gene>
<dbReference type="PANTHER" id="PTHR42679">
    <property type="entry name" value="S-METHYL-5'-THIOADENOSINE PHOSPHORYLASE"/>
    <property type="match status" value="1"/>
</dbReference>
<evidence type="ECO:0000256" key="1">
    <source>
        <dbReference type="ARBA" id="ARBA00022676"/>
    </source>
</evidence>
<comment type="caution">
    <text evidence="4">The sequence shown here is derived from an EMBL/GenBank/DDBJ whole genome shotgun (WGS) entry which is preliminary data.</text>
</comment>
<evidence type="ECO:0000256" key="2">
    <source>
        <dbReference type="ARBA" id="ARBA00022679"/>
    </source>
</evidence>
<proteinExistence type="predicted"/>
<protein>
    <submittedName>
        <fullName evidence="4">5'-methylthioadenosine phosphorylase</fullName>
        <ecNumber evidence="4">2.4.2.28</ecNumber>
    </submittedName>
</protein>
<dbReference type="RefSeq" id="WP_209647262.1">
    <property type="nucleotide sequence ID" value="NZ_JAGINW010000001.1"/>
</dbReference>
<dbReference type="Gene3D" id="3.40.50.1580">
    <property type="entry name" value="Nucleoside phosphorylase domain"/>
    <property type="match status" value="1"/>
</dbReference>
<dbReference type="EMBL" id="JAGINW010000001">
    <property type="protein sequence ID" value="MBP2330644.1"/>
    <property type="molecule type" value="Genomic_DNA"/>
</dbReference>
<dbReference type="InterPro" id="IPR000845">
    <property type="entry name" value="Nucleoside_phosphorylase_d"/>
</dbReference>
<dbReference type="GO" id="GO:0017061">
    <property type="term" value="F:S-methyl-5-thioadenosine phosphorylase activity"/>
    <property type="evidence" value="ECO:0007669"/>
    <property type="project" value="UniProtKB-EC"/>
</dbReference>
<evidence type="ECO:0000313" key="5">
    <source>
        <dbReference type="Proteomes" id="UP001519332"/>
    </source>
</evidence>
<keyword evidence="1 4" id="KW-0328">Glycosyltransferase</keyword>
<dbReference type="EC" id="2.4.2.28" evidence="4"/>
<reference evidence="4 5" key="1">
    <citation type="submission" date="2021-03" db="EMBL/GenBank/DDBJ databases">
        <title>Sequencing the genomes of 1000 actinobacteria strains.</title>
        <authorList>
            <person name="Klenk H.-P."/>
        </authorList>
    </citation>
    <scope>NUCLEOTIDE SEQUENCE [LARGE SCALE GENOMIC DNA]</scope>
    <source>
        <strain evidence="4 5">DSM 46670</strain>
    </source>
</reference>